<evidence type="ECO:0000313" key="7">
    <source>
        <dbReference type="Proteomes" id="UP000078454"/>
    </source>
</evidence>
<gene>
    <name evidence="6" type="ORF">A8708_24670</name>
</gene>
<organism evidence="6 7">
    <name type="scientific">Paenibacillus oryzisoli</name>
    <dbReference type="NCBI Taxonomy" id="1850517"/>
    <lineage>
        <taxon>Bacteria</taxon>
        <taxon>Bacillati</taxon>
        <taxon>Bacillota</taxon>
        <taxon>Bacilli</taxon>
        <taxon>Bacillales</taxon>
        <taxon>Paenibacillaceae</taxon>
        <taxon>Paenibacillus</taxon>
    </lineage>
</organism>
<evidence type="ECO:0000256" key="2">
    <source>
        <dbReference type="SAM" id="MobiDB-lite"/>
    </source>
</evidence>
<keyword evidence="3" id="KW-0472">Membrane</keyword>
<proteinExistence type="predicted"/>
<evidence type="ECO:0000256" key="1">
    <source>
        <dbReference type="SAM" id="Coils"/>
    </source>
</evidence>
<evidence type="ECO:0000313" key="6">
    <source>
        <dbReference type="EMBL" id="OAS13647.1"/>
    </source>
</evidence>
<keyword evidence="4" id="KW-0732">Signal</keyword>
<protein>
    <recommendedName>
        <fullName evidence="5">DUF4349 domain-containing protein</fullName>
    </recommendedName>
</protein>
<feature type="compositionally biased region" description="Low complexity" evidence="2">
    <location>
        <begin position="27"/>
        <end position="40"/>
    </location>
</feature>
<evidence type="ECO:0000256" key="3">
    <source>
        <dbReference type="SAM" id="Phobius"/>
    </source>
</evidence>
<reference evidence="6 7" key="1">
    <citation type="submission" date="2016-05" db="EMBL/GenBank/DDBJ databases">
        <title>Paenibacillus sp. 1ZS3-15 nov., isolated from the rhizosphere soil.</title>
        <authorList>
            <person name="Zhang X.X."/>
            <person name="Zhang J."/>
        </authorList>
    </citation>
    <scope>NUCLEOTIDE SEQUENCE [LARGE SCALE GENOMIC DNA]</scope>
    <source>
        <strain evidence="6 7">1ZS3-15</strain>
    </source>
</reference>
<keyword evidence="3" id="KW-0812">Transmembrane</keyword>
<accession>A0A197ZXU7</accession>
<feature type="region of interest" description="Disordered" evidence="2">
    <location>
        <begin position="27"/>
        <end position="49"/>
    </location>
</feature>
<evidence type="ECO:0000256" key="4">
    <source>
        <dbReference type="SAM" id="SignalP"/>
    </source>
</evidence>
<keyword evidence="3" id="KW-1133">Transmembrane helix</keyword>
<name>A0A197ZXU7_9BACL</name>
<dbReference type="InterPro" id="IPR025645">
    <property type="entry name" value="DUF4349"/>
</dbReference>
<feature type="signal peptide" evidence="4">
    <location>
        <begin position="1"/>
        <end position="24"/>
    </location>
</feature>
<dbReference type="RefSeq" id="WP_068670711.1">
    <property type="nucleotide sequence ID" value="NZ_LYPB01000092.1"/>
</dbReference>
<evidence type="ECO:0000259" key="5">
    <source>
        <dbReference type="Pfam" id="PF14257"/>
    </source>
</evidence>
<dbReference type="EMBL" id="LYPB01000092">
    <property type="protein sequence ID" value="OAS13647.1"/>
    <property type="molecule type" value="Genomic_DNA"/>
</dbReference>
<dbReference type="PROSITE" id="PS51257">
    <property type="entry name" value="PROKAR_LIPOPROTEIN"/>
    <property type="match status" value="1"/>
</dbReference>
<dbReference type="STRING" id="1850517.A8708_24670"/>
<feature type="transmembrane region" description="Helical" evidence="3">
    <location>
        <begin position="300"/>
        <end position="324"/>
    </location>
</feature>
<keyword evidence="1" id="KW-0175">Coiled coil</keyword>
<comment type="caution">
    <text evidence="6">The sequence shown here is derived from an EMBL/GenBank/DDBJ whole genome shotgun (WGS) entry which is preliminary data.</text>
</comment>
<keyword evidence="7" id="KW-1185">Reference proteome</keyword>
<feature type="domain" description="DUF4349" evidence="5">
    <location>
        <begin position="108"/>
        <end position="322"/>
    </location>
</feature>
<dbReference type="Pfam" id="PF14257">
    <property type="entry name" value="DUF4349"/>
    <property type="match status" value="1"/>
</dbReference>
<dbReference type="Proteomes" id="UP000078454">
    <property type="component" value="Unassembled WGS sequence"/>
</dbReference>
<feature type="coiled-coil region" evidence="1">
    <location>
        <begin position="223"/>
        <end position="250"/>
    </location>
</feature>
<sequence length="360" mass="39346">MRIKKRTRIGVMVVLCMLVLGALAGCSSSSKSEHSASMADSKGEMNSVQTTGATADQFTNKDVNASNVAPAPIAKESTTKASTTEGKAAVPNAVIPASGNDQEAGFNRKLIYRANLVMPVEDYSSAQTQLRDLVALSGAYILQFSESANTGEKGGTYTIKVAANGFVSMLDGLEKISPALQRNVQGQDVTEEYVDLSSRLTAKQLVESRLLSFMERASKTDELLAFSNELAKVQEAIEQIKGRMRYLDQNVSYSTIELRMYQQTGKKPLLSDPNELTLAERVEKAWGSSLNVLFAVMQGVLVFLAAAVPVLVILLIIAIPIWVYRRKRNERLRELRIQLKDQQVSENTLEGTEQGTKGTE</sequence>
<dbReference type="AlphaFoldDB" id="A0A197ZXU7"/>
<feature type="chain" id="PRO_5038922997" description="DUF4349 domain-containing protein" evidence="4">
    <location>
        <begin position="25"/>
        <end position="360"/>
    </location>
</feature>